<name>A0A1C6Z1T3_HAFAL</name>
<dbReference type="GO" id="GO:0016491">
    <property type="term" value="F:oxidoreductase activity"/>
    <property type="evidence" value="ECO:0007669"/>
    <property type="project" value="InterPro"/>
</dbReference>
<evidence type="ECO:0000313" key="3">
    <source>
        <dbReference type="EMBL" id="SCM52988.1"/>
    </source>
</evidence>
<dbReference type="EMBL" id="FMIQ01000046">
    <property type="protein sequence ID" value="SCM52988.1"/>
    <property type="molecule type" value="Genomic_DNA"/>
</dbReference>
<evidence type="ECO:0000259" key="2">
    <source>
        <dbReference type="Pfam" id="PF01323"/>
    </source>
</evidence>
<dbReference type="Proteomes" id="UP000094844">
    <property type="component" value="Unassembled WGS sequence"/>
</dbReference>
<dbReference type="AlphaFoldDB" id="A0A1C6Z1T3"/>
<dbReference type="InterPro" id="IPR036249">
    <property type="entry name" value="Thioredoxin-like_sf"/>
</dbReference>
<dbReference type="PANTHER" id="PTHR35891">
    <property type="entry name" value="THIOL:DISULFIDE INTERCHANGE PROTEIN DSBA"/>
    <property type="match status" value="1"/>
</dbReference>
<sequence length="235" mass="26654">MYLFDDQCWDIKIMQFKRTTVISYSLLLVIVSSLMTVLFYHVFVFKSFSSDNDNQTSPQKELTIAQAEKSPIKENNSIIEVMSYGCHYCAANEDNVREFVKKLPDGVVFESIHINTEKSGLSAFAPIFATLQEMGVEPAVRDSAYNAIIARGINLTDTAELDKWLVKNSIDIAEYKNVRASEAVKHRLDEMSAITDFYDVTATPIFIINKRFVVAQDSSFPEFSTRMLNLLGKDK</sequence>
<organism evidence="3 4">
    <name type="scientific">Hafnia alvei</name>
    <dbReference type="NCBI Taxonomy" id="569"/>
    <lineage>
        <taxon>Bacteria</taxon>
        <taxon>Pseudomonadati</taxon>
        <taxon>Pseudomonadota</taxon>
        <taxon>Gammaproteobacteria</taxon>
        <taxon>Enterobacterales</taxon>
        <taxon>Hafniaceae</taxon>
        <taxon>Hafnia</taxon>
    </lineage>
</organism>
<dbReference type="Pfam" id="PF01323">
    <property type="entry name" value="DSBA"/>
    <property type="match status" value="1"/>
</dbReference>
<proteinExistence type="predicted"/>
<dbReference type="InterPro" id="IPR001853">
    <property type="entry name" value="DSBA-like_thioredoxin_dom"/>
</dbReference>
<dbReference type="STRING" id="569.A6V27_01740"/>
<feature type="transmembrane region" description="Helical" evidence="1">
    <location>
        <begin position="21"/>
        <end position="43"/>
    </location>
</feature>
<reference evidence="3 4" key="1">
    <citation type="submission" date="2016-09" db="EMBL/GenBank/DDBJ databases">
        <authorList>
            <person name="Capua I."/>
            <person name="De Benedictis P."/>
            <person name="Joannis T."/>
            <person name="Lombin L.H."/>
            <person name="Cattoli G."/>
        </authorList>
    </citation>
    <scope>NUCLEOTIDE SEQUENCE [LARGE SCALE GENOMIC DNA]</scope>
    <source>
        <strain evidence="3 4">GB001</strain>
    </source>
</reference>
<gene>
    <name evidence="3" type="ORF">BN1044_02476</name>
</gene>
<dbReference type="Gene3D" id="3.40.30.10">
    <property type="entry name" value="Glutaredoxin"/>
    <property type="match status" value="1"/>
</dbReference>
<dbReference type="PANTHER" id="PTHR35891:SF3">
    <property type="entry name" value="THIOL:DISULFIDE INTERCHANGE PROTEIN DSBL"/>
    <property type="match status" value="1"/>
</dbReference>
<dbReference type="SUPFAM" id="SSF52833">
    <property type="entry name" value="Thioredoxin-like"/>
    <property type="match status" value="1"/>
</dbReference>
<protein>
    <submittedName>
        <fullName evidence="3">Thiol:disulfide interchange protein DsbA</fullName>
    </submittedName>
</protein>
<evidence type="ECO:0000313" key="4">
    <source>
        <dbReference type="Proteomes" id="UP000094844"/>
    </source>
</evidence>
<keyword evidence="1" id="KW-0472">Membrane</keyword>
<feature type="domain" description="DSBA-like thioredoxin" evidence="2">
    <location>
        <begin position="99"/>
        <end position="217"/>
    </location>
</feature>
<keyword evidence="1" id="KW-0812">Transmembrane</keyword>
<keyword evidence="1" id="KW-1133">Transmembrane helix</keyword>
<dbReference type="InterPro" id="IPR050824">
    <property type="entry name" value="Thiol_disulfide_DsbA"/>
</dbReference>
<evidence type="ECO:0000256" key="1">
    <source>
        <dbReference type="SAM" id="Phobius"/>
    </source>
</evidence>
<accession>A0A1C6Z1T3</accession>